<evidence type="ECO:0000313" key="3">
    <source>
        <dbReference type="Proteomes" id="UP000030693"/>
    </source>
</evidence>
<accession>A0A058Z3N5</accession>
<dbReference type="EMBL" id="KB932207">
    <property type="protein sequence ID" value="KCV68899.1"/>
    <property type="molecule type" value="Genomic_DNA"/>
</dbReference>
<proteinExistence type="predicted"/>
<gene>
    <name evidence="2" type="ORF">H696_04318</name>
</gene>
<organism evidence="2">
    <name type="scientific">Fonticula alba</name>
    <name type="common">Slime mold</name>
    <dbReference type="NCBI Taxonomy" id="691883"/>
    <lineage>
        <taxon>Eukaryota</taxon>
        <taxon>Rotosphaerida</taxon>
        <taxon>Fonticulaceae</taxon>
        <taxon>Fonticula</taxon>
    </lineage>
</organism>
<dbReference type="AlphaFoldDB" id="A0A058Z3N5"/>
<evidence type="ECO:0000313" key="2">
    <source>
        <dbReference type="EMBL" id="KCV68899.1"/>
    </source>
</evidence>
<keyword evidence="3" id="KW-1185">Reference proteome</keyword>
<reference evidence="2" key="1">
    <citation type="submission" date="2013-04" db="EMBL/GenBank/DDBJ databases">
        <title>The Genome Sequence of Fonticula alba ATCC 38817.</title>
        <authorList>
            <consortium name="The Broad Institute Genomics Platform"/>
            <person name="Russ C."/>
            <person name="Cuomo C."/>
            <person name="Burger G."/>
            <person name="Gray M.W."/>
            <person name="Holland P.W.H."/>
            <person name="King N."/>
            <person name="Lang F.B.F."/>
            <person name="Roger A.J."/>
            <person name="Ruiz-Trillo I."/>
            <person name="Brown M."/>
            <person name="Walker B."/>
            <person name="Young S."/>
            <person name="Zeng Q."/>
            <person name="Gargeya S."/>
            <person name="Fitzgerald M."/>
            <person name="Haas B."/>
            <person name="Abouelleil A."/>
            <person name="Allen A.W."/>
            <person name="Alvarado L."/>
            <person name="Arachchi H.M."/>
            <person name="Berlin A.M."/>
            <person name="Chapman S.B."/>
            <person name="Gainer-Dewar J."/>
            <person name="Goldberg J."/>
            <person name="Griggs A."/>
            <person name="Gujja S."/>
            <person name="Hansen M."/>
            <person name="Howarth C."/>
            <person name="Imamovic A."/>
            <person name="Ireland A."/>
            <person name="Larimer J."/>
            <person name="McCowan C."/>
            <person name="Murphy C."/>
            <person name="Pearson M."/>
            <person name="Poon T.W."/>
            <person name="Priest M."/>
            <person name="Roberts A."/>
            <person name="Saif S."/>
            <person name="Shea T."/>
            <person name="Sisk P."/>
            <person name="Sykes S."/>
            <person name="Wortman J."/>
            <person name="Nusbaum C."/>
            <person name="Birren B."/>
        </authorList>
    </citation>
    <scope>NUCLEOTIDE SEQUENCE [LARGE SCALE GENOMIC DNA]</scope>
    <source>
        <strain evidence="2">ATCC 38817</strain>
    </source>
</reference>
<dbReference type="RefSeq" id="XP_009496470.1">
    <property type="nucleotide sequence ID" value="XM_009498195.1"/>
</dbReference>
<feature type="compositionally biased region" description="Low complexity" evidence="1">
    <location>
        <begin position="107"/>
        <end position="116"/>
    </location>
</feature>
<protein>
    <submittedName>
        <fullName evidence="2">Uncharacterized protein</fullName>
    </submittedName>
</protein>
<feature type="region of interest" description="Disordered" evidence="1">
    <location>
        <begin position="81"/>
        <end position="116"/>
    </location>
</feature>
<evidence type="ECO:0000256" key="1">
    <source>
        <dbReference type="SAM" id="MobiDB-lite"/>
    </source>
</evidence>
<name>A0A058Z3N5_FONAL</name>
<dbReference type="GeneID" id="20529043"/>
<dbReference type="Proteomes" id="UP000030693">
    <property type="component" value="Unassembled WGS sequence"/>
</dbReference>
<feature type="compositionally biased region" description="Pro residues" evidence="1">
    <location>
        <begin position="90"/>
        <end position="106"/>
    </location>
</feature>
<sequence>MARECPPAEAPLSLCLSPSLPLRPSAHISLSPCLSASLLLLFVYLLAGRPQESMSLATAPGFGFASTGPAESLMAEQVAPADVGGAPAPGQDPPATDPPAPNPPADGAPTAGPPASARPSFLELYEAGNLARSGRQLMASLLAKYALFESTPTGVRNFILSYREYLSPVATGFLLDLPCLLAFDSSFAEHLHGLRRFERAPDTPEGFRPLTVGSRARALAVLALLPIAMHLLRRWLGLNGSGAAAAAAAATDEAEDEELGMRVDFGPAAGSDPGTAGEVAAALPAPAGPLTGMQRARASAAHAGRVALRVLAALARVCFNTSQWTRLCLALLHISGWKPRRLFPTSASAWLAGQQLHRTLEVPGHIPDSDAGWARAVRFGVAIAVSAAQTWISHSLHSESAAFSKPPVPRVVPPAPPVNLPWRVPFGSTKLAEAACPECGASPPEVPAVRGGRRGPVTSGPPAAADPRIHCYGCLFRAEAALGELGDRDAIRRILL</sequence>